<proteinExistence type="predicted"/>
<dbReference type="Proteomes" id="UP000184233">
    <property type="component" value="Unassembled WGS sequence"/>
</dbReference>
<dbReference type="EMBL" id="MKVH01000021">
    <property type="protein sequence ID" value="OJX57739.1"/>
    <property type="molecule type" value="Genomic_DNA"/>
</dbReference>
<gene>
    <name evidence="1" type="ORF">BGO89_07145</name>
</gene>
<accession>A0A1M3KZ30</accession>
<dbReference type="AlphaFoldDB" id="A0A1M3KZ30"/>
<reference evidence="1 2" key="1">
    <citation type="submission" date="2016-09" db="EMBL/GenBank/DDBJ databases">
        <title>Genome-resolved meta-omics ties microbial dynamics to process performance in biotechnology for thiocyanate degradation.</title>
        <authorList>
            <person name="Kantor R.S."/>
            <person name="Huddy R.J."/>
            <person name="Iyer R."/>
            <person name="Thomas B.C."/>
            <person name="Brown C.T."/>
            <person name="Anantharaman K."/>
            <person name="Tringe S."/>
            <person name="Hettich R.L."/>
            <person name="Harrison S.T."/>
            <person name="Banfield J.F."/>
        </authorList>
    </citation>
    <scope>NUCLEOTIDE SEQUENCE [LARGE SCALE GENOMIC DNA]</scope>
    <source>
        <strain evidence="1">59-99</strain>
    </source>
</reference>
<evidence type="ECO:0000313" key="2">
    <source>
        <dbReference type="Proteomes" id="UP000184233"/>
    </source>
</evidence>
<protein>
    <submittedName>
        <fullName evidence="1">Uncharacterized protein</fullName>
    </submittedName>
</protein>
<sequence length="92" mass="10212">MFALDLSGTCIARTRYAMIRMTSGVISETLAEIPDVQCHHHRYYGGPTLTVAIFIRWHRTDYAGLPPPLRVGMGPAALVFHGQRQDDGIGEE</sequence>
<comment type="caution">
    <text evidence="1">The sequence shown here is derived from an EMBL/GenBank/DDBJ whole genome shotgun (WGS) entry which is preliminary data.</text>
</comment>
<evidence type="ECO:0000313" key="1">
    <source>
        <dbReference type="EMBL" id="OJX57739.1"/>
    </source>
</evidence>
<organism evidence="1 2">
    <name type="scientific">Candidatus Kapaibacterium thiocyanatum</name>
    <dbReference type="NCBI Taxonomy" id="1895771"/>
    <lineage>
        <taxon>Bacteria</taxon>
        <taxon>Pseudomonadati</taxon>
        <taxon>Candidatus Kapaibacteriota</taxon>
        <taxon>Candidatus Kapaibacteriia</taxon>
        <taxon>Candidatus Kapaibacteriales</taxon>
        <taxon>Candidatus Kapaibacteriaceae</taxon>
        <taxon>Candidatus Kapaibacterium</taxon>
    </lineage>
</organism>
<name>A0A1M3KZ30_9BACT</name>